<dbReference type="EMBL" id="LNYH01000151">
    <property type="protein sequence ID" value="KTD13963.1"/>
    <property type="molecule type" value="Genomic_DNA"/>
</dbReference>
<organism evidence="2 3">
    <name type="scientific">Legionella israelensis</name>
    <dbReference type="NCBI Taxonomy" id="454"/>
    <lineage>
        <taxon>Bacteria</taxon>
        <taxon>Pseudomonadati</taxon>
        <taxon>Pseudomonadota</taxon>
        <taxon>Gammaproteobacteria</taxon>
        <taxon>Legionellales</taxon>
        <taxon>Legionellaceae</taxon>
        <taxon>Legionella</taxon>
    </lineage>
</organism>
<name>A0A0W0V1F1_9GAMM</name>
<reference evidence="2 3" key="1">
    <citation type="submission" date="2015-11" db="EMBL/GenBank/DDBJ databases">
        <title>Genomic analysis of 38 Legionella species identifies large and diverse effector repertoires.</title>
        <authorList>
            <person name="Burstein D."/>
            <person name="Amaro F."/>
            <person name="Zusman T."/>
            <person name="Lifshitz Z."/>
            <person name="Cohen O."/>
            <person name="Gilbert J.A."/>
            <person name="Pupko T."/>
            <person name="Shuman H.A."/>
            <person name="Segal G."/>
        </authorList>
    </citation>
    <scope>NUCLEOTIDE SEQUENCE [LARGE SCALE GENOMIC DNA]</scope>
    <source>
        <strain evidence="2 3">Bercovier 4</strain>
    </source>
</reference>
<dbReference type="Pfam" id="PF06048">
    <property type="entry name" value="DUF927"/>
    <property type="match status" value="1"/>
</dbReference>
<evidence type="ECO:0000259" key="1">
    <source>
        <dbReference type="Pfam" id="PF06048"/>
    </source>
</evidence>
<dbReference type="InterPro" id="IPR009270">
    <property type="entry name" value="DUF927"/>
</dbReference>
<dbReference type="AlphaFoldDB" id="A0A0W0V1F1"/>
<proteinExistence type="predicted"/>
<protein>
    <submittedName>
        <fullName evidence="2">Inner membrane protein</fullName>
    </submittedName>
</protein>
<dbReference type="Proteomes" id="UP000054761">
    <property type="component" value="Unassembled WGS sequence"/>
</dbReference>
<gene>
    <name evidence="2" type="ORF">Lisr_2739</name>
</gene>
<accession>A0A0W0V1F1</accession>
<sequence length="68" mass="7595">MTQGQIINIKSIKHRFPIVCEYAGGRFRLTEEGVTFLGNDKDGNPLAPRWICSPLYVVAKTRDAKSGE</sequence>
<dbReference type="STRING" id="454.Lisr_2739"/>
<feature type="domain" description="DUF927" evidence="1">
    <location>
        <begin position="27"/>
        <end position="67"/>
    </location>
</feature>
<keyword evidence="3" id="KW-1185">Reference proteome</keyword>
<evidence type="ECO:0000313" key="3">
    <source>
        <dbReference type="Proteomes" id="UP000054761"/>
    </source>
</evidence>
<evidence type="ECO:0000313" key="2">
    <source>
        <dbReference type="EMBL" id="KTD13963.1"/>
    </source>
</evidence>
<dbReference type="PATRIC" id="fig|454.4.peg.3007"/>
<comment type="caution">
    <text evidence="2">The sequence shown here is derived from an EMBL/GenBank/DDBJ whole genome shotgun (WGS) entry which is preliminary data.</text>
</comment>